<keyword evidence="9 11" id="KW-0072">Autophagy</keyword>
<feature type="region of interest" description="Disordered" evidence="12">
    <location>
        <begin position="1"/>
        <end position="133"/>
    </location>
</feature>
<evidence type="ECO:0000313" key="14">
    <source>
        <dbReference type="Proteomes" id="UP000694388"/>
    </source>
</evidence>
<evidence type="ECO:0000256" key="3">
    <source>
        <dbReference type="ARBA" id="ARBA00007778"/>
    </source>
</evidence>
<feature type="compositionally biased region" description="Gly residues" evidence="12">
    <location>
        <begin position="111"/>
        <end position="133"/>
    </location>
</feature>
<comment type="similarity">
    <text evidence="3 11">Belongs to the ATG12 family.</text>
</comment>
<dbReference type="GO" id="GO:0000422">
    <property type="term" value="P:autophagy of mitochondrion"/>
    <property type="evidence" value="ECO:0007669"/>
    <property type="project" value="TreeGrafter"/>
</dbReference>
<proteinExistence type="inferred from homology"/>
<feature type="compositionally biased region" description="Basic and acidic residues" evidence="12">
    <location>
        <begin position="10"/>
        <end position="32"/>
    </location>
</feature>
<keyword evidence="10" id="KW-0472">Membrane</keyword>
<keyword evidence="6 11" id="KW-1017">Isopeptide bond</keyword>
<evidence type="ECO:0000256" key="10">
    <source>
        <dbReference type="ARBA" id="ARBA00023136"/>
    </source>
</evidence>
<keyword evidence="14" id="KW-1185">Reference proteome</keyword>
<dbReference type="GO" id="GO:0019776">
    <property type="term" value="F:Atg8-family ligase activity"/>
    <property type="evidence" value="ECO:0007669"/>
    <property type="project" value="TreeGrafter"/>
</dbReference>
<dbReference type="Proteomes" id="UP000694388">
    <property type="component" value="Unplaced"/>
</dbReference>
<reference evidence="13" key="2">
    <citation type="submission" date="2025-09" db="UniProtKB">
        <authorList>
            <consortium name="Ensembl"/>
        </authorList>
    </citation>
    <scope>IDENTIFICATION</scope>
</reference>
<dbReference type="SUPFAM" id="SSF54236">
    <property type="entry name" value="Ubiquitin-like"/>
    <property type="match status" value="1"/>
</dbReference>
<dbReference type="PANTHER" id="PTHR13385">
    <property type="entry name" value="AUTOPHAGY PROTEIN 12"/>
    <property type="match status" value="1"/>
</dbReference>
<evidence type="ECO:0000256" key="4">
    <source>
        <dbReference type="ARBA" id="ARBA00015875"/>
    </source>
</evidence>
<feature type="compositionally biased region" description="Basic and acidic residues" evidence="12">
    <location>
        <begin position="66"/>
        <end position="80"/>
    </location>
</feature>
<dbReference type="AlphaFoldDB" id="A0A8C4R8L8"/>
<keyword evidence="7 11" id="KW-0833">Ubl conjugation pathway</keyword>
<evidence type="ECO:0000313" key="13">
    <source>
        <dbReference type="Ensembl" id="ENSEBUP00000025811.1"/>
    </source>
</evidence>
<dbReference type="GO" id="GO:0097352">
    <property type="term" value="P:autophagosome maturation"/>
    <property type="evidence" value="ECO:0007669"/>
    <property type="project" value="TreeGrafter"/>
</dbReference>
<accession>A0A8C4R8L8</accession>
<name>A0A8C4R8L8_EPTBU</name>
<dbReference type="GO" id="GO:0061723">
    <property type="term" value="P:glycophagy"/>
    <property type="evidence" value="ECO:0007669"/>
    <property type="project" value="TreeGrafter"/>
</dbReference>
<evidence type="ECO:0000256" key="7">
    <source>
        <dbReference type="ARBA" id="ARBA00022786"/>
    </source>
</evidence>
<evidence type="ECO:0000256" key="8">
    <source>
        <dbReference type="ARBA" id="ARBA00022990"/>
    </source>
</evidence>
<evidence type="ECO:0000256" key="12">
    <source>
        <dbReference type="SAM" id="MobiDB-lite"/>
    </source>
</evidence>
<evidence type="ECO:0000256" key="6">
    <source>
        <dbReference type="ARBA" id="ARBA00022499"/>
    </source>
</evidence>
<organism evidence="13 14">
    <name type="scientific">Eptatretus burgeri</name>
    <name type="common">Inshore hagfish</name>
    <dbReference type="NCBI Taxonomy" id="7764"/>
    <lineage>
        <taxon>Eukaryota</taxon>
        <taxon>Metazoa</taxon>
        <taxon>Chordata</taxon>
        <taxon>Craniata</taxon>
        <taxon>Vertebrata</taxon>
        <taxon>Cyclostomata</taxon>
        <taxon>Myxini</taxon>
        <taxon>Myxiniformes</taxon>
        <taxon>Myxinidae</taxon>
        <taxon>Eptatretinae</taxon>
        <taxon>Eptatretus</taxon>
    </lineage>
</organism>
<protein>
    <recommendedName>
        <fullName evidence="4 11">Ubiquitin-like protein ATG12</fullName>
    </recommendedName>
</protein>
<evidence type="ECO:0000256" key="5">
    <source>
        <dbReference type="ARBA" id="ARBA00022490"/>
    </source>
</evidence>
<dbReference type="PANTHER" id="PTHR13385:SF0">
    <property type="entry name" value="UBIQUITIN-LIKE PROTEIN ATG12"/>
    <property type="match status" value="1"/>
</dbReference>
<dbReference type="GO" id="GO:0034727">
    <property type="term" value="P:piecemeal microautophagy of the nucleus"/>
    <property type="evidence" value="ECO:0007669"/>
    <property type="project" value="TreeGrafter"/>
</dbReference>
<dbReference type="GO" id="GO:0000045">
    <property type="term" value="P:autophagosome assembly"/>
    <property type="evidence" value="ECO:0007669"/>
    <property type="project" value="InterPro"/>
</dbReference>
<evidence type="ECO:0000256" key="1">
    <source>
        <dbReference type="ARBA" id="ARBA00004496"/>
    </source>
</evidence>
<comment type="function">
    <text evidence="11">Ubiquitin-like protein involved in autophagic vesicle formation.</text>
</comment>
<dbReference type="GeneTree" id="ENSGT00390000016654"/>
<evidence type="ECO:0000256" key="2">
    <source>
        <dbReference type="ARBA" id="ARBA00004623"/>
    </source>
</evidence>
<reference evidence="13" key="1">
    <citation type="submission" date="2025-08" db="UniProtKB">
        <authorList>
            <consortium name="Ensembl"/>
        </authorList>
    </citation>
    <scope>IDENTIFICATION</scope>
</reference>
<dbReference type="GO" id="GO:0034045">
    <property type="term" value="C:phagophore assembly site membrane"/>
    <property type="evidence" value="ECO:0007669"/>
    <property type="project" value="UniProtKB-SubCell"/>
</dbReference>
<dbReference type="Gene3D" id="3.10.20.90">
    <property type="entry name" value="Phosphatidylinositol 3-kinase Catalytic Subunit, Chain A, domain 1"/>
    <property type="match status" value="1"/>
</dbReference>
<comment type="subcellular location">
    <subcellularLocation>
        <location evidence="1">Cytoplasm</location>
    </subcellularLocation>
    <subcellularLocation>
        <location evidence="2">Preautophagosomal structure membrane</location>
        <topology evidence="2">Peripheral membrane protein</topology>
    </subcellularLocation>
</comment>
<dbReference type="GO" id="GO:0034274">
    <property type="term" value="C:Atg12-Atg5-Atg16 complex"/>
    <property type="evidence" value="ECO:0007669"/>
    <property type="project" value="TreeGrafter"/>
</dbReference>
<sequence>MRPVTMADHSASEVDRVLAGEVFPEKREKDAIPNEEGCVGENKCEQGLKEGGGDVENGGTDEENAGDDKKEKEVGEGDVKGEEEEEEAAGGGGVSESRVKGTVEEEEEEASGGGRGGGLAEKGKGNGGAVGQVGGKVEDDSAVFLPVVGADDRKHGGPNVPRKKVDILLKAVGDAPIMKQKKWSVDPHKTVQGIIQFVRKYIKCEAEDALFLYVNQSFAPSPDQVIGSLYECFGSDGKLVLHYCKSLAWG</sequence>
<dbReference type="GO" id="GO:0000421">
    <property type="term" value="C:autophagosome membrane"/>
    <property type="evidence" value="ECO:0007669"/>
    <property type="project" value="TreeGrafter"/>
</dbReference>
<dbReference type="Pfam" id="PF04110">
    <property type="entry name" value="APG12"/>
    <property type="match status" value="1"/>
</dbReference>
<feature type="compositionally biased region" description="Basic and acidic residues" evidence="12">
    <location>
        <begin position="42"/>
        <end position="52"/>
    </location>
</feature>
<dbReference type="InterPro" id="IPR029071">
    <property type="entry name" value="Ubiquitin-like_domsf"/>
</dbReference>
<keyword evidence="5" id="KW-0963">Cytoplasm</keyword>
<dbReference type="InterPro" id="IPR007242">
    <property type="entry name" value="Atg12"/>
</dbReference>
<keyword evidence="8" id="KW-0007">Acetylation</keyword>
<dbReference type="Ensembl" id="ENSEBUT00000026387.1">
    <property type="protein sequence ID" value="ENSEBUP00000025811.1"/>
    <property type="gene ID" value="ENSEBUG00000015904.1"/>
</dbReference>
<dbReference type="FunFam" id="3.10.20.90:FF:000117">
    <property type="entry name" value="Ubiquitin-like protein ATG12"/>
    <property type="match status" value="1"/>
</dbReference>
<evidence type="ECO:0000256" key="11">
    <source>
        <dbReference type="RuleBase" id="RU361201"/>
    </source>
</evidence>
<evidence type="ECO:0000256" key="9">
    <source>
        <dbReference type="ARBA" id="ARBA00023006"/>
    </source>
</evidence>
<comment type="subunit">
    <text evidence="11">Forms a conjugate with ATG5.</text>
</comment>
<dbReference type="CDD" id="cd01612">
    <property type="entry name" value="Ubl_ATG12"/>
    <property type="match status" value="1"/>
</dbReference>